<name>A0A7J5UK88_9MICO</name>
<dbReference type="Pfam" id="PF13439">
    <property type="entry name" value="Glyco_transf_4"/>
    <property type="match status" value="1"/>
</dbReference>
<evidence type="ECO:0000259" key="5">
    <source>
        <dbReference type="Pfam" id="PF13439"/>
    </source>
</evidence>
<evidence type="ECO:0000256" key="2">
    <source>
        <dbReference type="ARBA" id="ARBA00022676"/>
    </source>
</evidence>
<gene>
    <name evidence="6" type="ORF">GB883_17355</name>
</gene>
<comment type="caution">
    <text evidence="6">The sequence shown here is derived from an EMBL/GenBank/DDBJ whole genome shotgun (WGS) entry which is preliminary data.</text>
</comment>
<keyword evidence="2" id="KW-0328">Glycosyltransferase</keyword>
<dbReference type="OrthoDB" id="5240531at2"/>
<accession>A0A7J5UK88</accession>
<reference evidence="6 7" key="1">
    <citation type="submission" date="2019-10" db="EMBL/GenBank/DDBJ databases">
        <title>Georgenia wutianyii sp. nov. and Georgenia yuyongxinii sp. nov. isolated from plateau pika (Ochotona curzoniae) in the Qinghai-Tibet plateau of China.</title>
        <authorList>
            <person name="Tian Z."/>
        </authorList>
    </citation>
    <scope>NUCLEOTIDE SEQUENCE [LARGE SCALE GENOMIC DNA]</scope>
    <source>
        <strain evidence="6 7">DSM 21501</strain>
    </source>
</reference>
<evidence type="ECO:0000313" key="6">
    <source>
        <dbReference type="EMBL" id="KAE8762825.1"/>
    </source>
</evidence>
<dbReference type="InterPro" id="IPR050194">
    <property type="entry name" value="Glycosyltransferase_grp1"/>
</dbReference>
<dbReference type="InterPro" id="IPR028098">
    <property type="entry name" value="Glyco_trans_4-like_N"/>
</dbReference>
<dbReference type="PANTHER" id="PTHR45947:SF3">
    <property type="entry name" value="SULFOQUINOVOSYL TRANSFERASE SQD2"/>
    <property type="match status" value="1"/>
</dbReference>
<dbReference type="RefSeq" id="WP_152204674.1">
    <property type="nucleotide sequence ID" value="NZ_VUKF01000066.1"/>
</dbReference>
<feature type="region of interest" description="Disordered" evidence="4">
    <location>
        <begin position="394"/>
        <end position="446"/>
    </location>
</feature>
<dbReference type="Pfam" id="PF13692">
    <property type="entry name" value="Glyco_trans_1_4"/>
    <property type="match status" value="1"/>
</dbReference>
<sequence length="446" mass="46923">MRVGIVCPYSFDAPGGVQFHVRDLAEELIRRGHTVSVLAPAEDSTPVPDYVVSTGRTVAIPYNGSVARLNFGPVVAGRVRRWVEQGDFDLLHIHEPMIPSLSMLALWVADGPVVATFHTSMERSRALQAISPVVVPMLEKITGRIAVSEEARRTLVQHLGGDAVVVPNGVYVDRFAGAARRPEWEGTDERPTVAFLGRLDEPRKGLPILADAVGPVLAEIPGARFLVAGRGEAAQERAALARYGDAVTFLGGVSDEDKASLFASVDAYVAPQTGGESFGIVLVEAMSGGSLVVAADIPAFQAVLDGGRLGRLFSRGDPLSLARTLVEVLGDRAGTAPVRERAATAVRRYDWSTVTSQVLAVYDMVLSTAHARVSEDPRSRTMFARLRAATQAVTGGGQAATGGNNQATPDGGTQATPAGGTRADRTSAARASGTEPVAGGEEPSWS</sequence>
<dbReference type="GO" id="GO:0016758">
    <property type="term" value="F:hexosyltransferase activity"/>
    <property type="evidence" value="ECO:0007669"/>
    <property type="project" value="TreeGrafter"/>
</dbReference>
<evidence type="ECO:0000256" key="1">
    <source>
        <dbReference type="ARBA" id="ARBA00021292"/>
    </source>
</evidence>
<evidence type="ECO:0000313" key="7">
    <source>
        <dbReference type="Proteomes" id="UP000451860"/>
    </source>
</evidence>
<feature type="domain" description="Glycosyltransferase subfamily 4-like N-terminal" evidence="5">
    <location>
        <begin position="14"/>
        <end position="174"/>
    </location>
</feature>
<dbReference type="Proteomes" id="UP000451860">
    <property type="component" value="Unassembled WGS sequence"/>
</dbReference>
<proteinExistence type="predicted"/>
<dbReference type="PANTHER" id="PTHR45947">
    <property type="entry name" value="SULFOQUINOVOSYL TRANSFERASE SQD2"/>
    <property type="match status" value="1"/>
</dbReference>
<evidence type="ECO:0000256" key="3">
    <source>
        <dbReference type="ARBA" id="ARBA00022679"/>
    </source>
</evidence>
<keyword evidence="3 6" id="KW-0808">Transferase</keyword>
<organism evidence="6 7">
    <name type="scientific">Georgenia thermotolerans</name>
    <dbReference type="NCBI Taxonomy" id="527326"/>
    <lineage>
        <taxon>Bacteria</taxon>
        <taxon>Bacillati</taxon>
        <taxon>Actinomycetota</taxon>
        <taxon>Actinomycetes</taxon>
        <taxon>Micrococcales</taxon>
        <taxon>Bogoriellaceae</taxon>
        <taxon>Georgenia</taxon>
    </lineage>
</organism>
<dbReference type="CDD" id="cd03801">
    <property type="entry name" value="GT4_PimA-like"/>
    <property type="match status" value="1"/>
</dbReference>
<dbReference type="GO" id="GO:1901137">
    <property type="term" value="P:carbohydrate derivative biosynthetic process"/>
    <property type="evidence" value="ECO:0007669"/>
    <property type="project" value="UniProtKB-ARBA"/>
</dbReference>
<dbReference type="EMBL" id="WHJE01000120">
    <property type="protein sequence ID" value="KAE8762825.1"/>
    <property type="molecule type" value="Genomic_DNA"/>
</dbReference>
<dbReference type="Gene3D" id="3.40.50.2000">
    <property type="entry name" value="Glycogen Phosphorylase B"/>
    <property type="match status" value="2"/>
</dbReference>
<dbReference type="AlphaFoldDB" id="A0A7J5UK88"/>
<keyword evidence="7" id="KW-1185">Reference proteome</keyword>
<protein>
    <recommendedName>
        <fullName evidence="1">D-inositol 3-phosphate glycosyltransferase</fullName>
    </recommendedName>
</protein>
<dbReference type="SUPFAM" id="SSF53756">
    <property type="entry name" value="UDP-Glycosyltransferase/glycogen phosphorylase"/>
    <property type="match status" value="1"/>
</dbReference>
<evidence type="ECO:0000256" key="4">
    <source>
        <dbReference type="SAM" id="MobiDB-lite"/>
    </source>
</evidence>